<organism evidence="1 2">
    <name type="scientific">Blattamonas nauphoetae</name>
    <dbReference type="NCBI Taxonomy" id="2049346"/>
    <lineage>
        <taxon>Eukaryota</taxon>
        <taxon>Metamonada</taxon>
        <taxon>Preaxostyla</taxon>
        <taxon>Oxymonadida</taxon>
        <taxon>Blattamonas</taxon>
    </lineage>
</organism>
<comment type="caution">
    <text evidence="1">The sequence shown here is derived from an EMBL/GenBank/DDBJ whole genome shotgun (WGS) entry which is preliminary data.</text>
</comment>
<protein>
    <submittedName>
        <fullName evidence="1">Uncharacterized protein</fullName>
    </submittedName>
</protein>
<name>A0ABQ9XN88_9EUKA</name>
<dbReference type="EMBL" id="JARBJD010000085">
    <property type="protein sequence ID" value="KAK2953886.1"/>
    <property type="molecule type" value="Genomic_DNA"/>
</dbReference>
<sequence>MDSLAKGDGTKNSPSAWLDVSECSVEGDDDIARSPLFVPTLNSAESTVETDKSGGQTVKVVGKTLMPCGLLLEVFEWDSSKSVEGKSELVDLSISTATHWNETEIMIPFAAADVAELNRKLAC</sequence>
<accession>A0ABQ9XN88</accession>
<reference evidence="1 2" key="1">
    <citation type="journal article" date="2022" name="bioRxiv">
        <title>Genomics of Preaxostyla Flagellates Illuminates Evolutionary Transitions and the Path Towards Mitochondrial Loss.</title>
        <authorList>
            <person name="Novak L.V.F."/>
            <person name="Treitli S.C."/>
            <person name="Pyrih J."/>
            <person name="Halakuc P."/>
            <person name="Pipaliya S.V."/>
            <person name="Vacek V."/>
            <person name="Brzon O."/>
            <person name="Soukal P."/>
            <person name="Eme L."/>
            <person name="Dacks J.B."/>
            <person name="Karnkowska A."/>
            <person name="Elias M."/>
            <person name="Hampl V."/>
        </authorList>
    </citation>
    <scope>NUCLEOTIDE SEQUENCE [LARGE SCALE GENOMIC DNA]</scope>
    <source>
        <strain evidence="1">NAU3</strain>
        <tissue evidence="1">Gut</tissue>
    </source>
</reference>
<evidence type="ECO:0000313" key="2">
    <source>
        <dbReference type="Proteomes" id="UP001281761"/>
    </source>
</evidence>
<evidence type="ECO:0000313" key="1">
    <source>
        <dbReference type="EMBL" id="KAK2953886.1"/>
    </source>
</evidence>
<proteinExistence type="predicted"/>
<keyword evidence="2" id="KW-1185">Reference proteome</keyword>
<dbReference type="Proteomes" id="UP001281761">
    <property type="component" value="Unassembled WGS sequence"/>
</dbReference>
<gene>
    <name evidence="1" type="ORF">BLNAU_11146</name>
</gene>